<evidence type="ECO:0000256" key="1">
    <source>
        <dbReference type="ARBA" id="ARBA00008791"/>
    </source>
</evidence>
<dbReference type="InterPro" id="IPR014729">
    <property type="entry name" value="Rossmann-like_a/b/a_fold"/>
</dbReference>
<sequence length="282" mass="30372">MQRILVATDFSTRSDRALRRGTLLAKQFGCDVALVHVVDDDQPVRMVEAERREATALLEDLAATVTVADGVRCSATVVAGEPFKQVTATADGLHADLIIMGPHRRQILRDIFTGTAVERTIREASMPIIMANSVPARGYDRVMIATDLSECSAKAFASAEALGLLQNAQVTVFHAYGAPAEGLLFRSGMSAEQAKAYRVEEASKAERDLETHLRSAKYSPAESRIELIETSAAESVRRGAQMCRADLLVIGTRGMSSVKSFVLGSVAHDLLGSSEIDVLVVP</sequence>
<comment type="caution">
    <text evidence="5">The sequence shown here is derived from an EMBL/GenBank/DDBJ whole genome shotgun (WGS) entry which is preliminary data.</text>
</comment>
<comment type="similarity">
    <text evidence="1">Belongs to the universal stress protein A family.</text>
</comment>
<dbReference type="PANTHER" id="PTHR46268:SF27">
    <property type="entry name" value="UNIVERSAL STRESS PROTEIN RV2623"/>
    <property type="match status" value="1"/>
</dbReference>
<evidence type="ECO:0000256" key="3">
    <source>
        <dbReference type="ARBA" id="ARBA00022840"/>
    </source>
</evidence>
<feature type="domain" description="UspA" evidence="4">
    <location>
        <begin position="139"/>
        <end position="282"/>
    </location>
</feature>
<dbReference type="Pfam" id="PF00582">
    <property type="entry name" value="Usp"/>
    <property type="match status" value="2"/>
</dbReference>
<gene>
    <name evidence="5" type="ORF">OCL97_05770</name>
</gene>
<dbReference type="SUPFAM" id="SSF52402">
    <property type="entry name" value="Adenine nucleotide alpha hydrolases-like"/>
    <property type="match status" value="2"/>
</dbReference>
<dbReference type="InterPro" id="IPR006015">
    <property type="entry name" value="Universal_stress_UspA"/>
</dbReference>
<evidence type="ECO:0000256" key="2">
    <source>
        <dbReference type="ARBA" id="ARBA00022741"/>
    </source>
</evidence>
<keyword evidence="3" id="KW-0067">ATP-binding</keyword>
<reference evidence="5 6" key="1">
    <citation type="submission" date="2022-09" db="EMBL/GenBank/DDBJ databases">
        <title>New species of Phenylobacterium.</title>
        <authorList>
            <person name="Mieszkin S."/>
        </authorList>
    </citation>
    <scope>NUCLEOTIDE SEQUENCE [LARGE SCALE GENOMIC DNA]</scope>
    <source>
        <strain evidence="5 6">HK31-G</strain>
    </source>
</reference>
<dbReference type="RefSeq" id="WP_377368418.1">
    <property type="nucleotide sequence ID" value="NZ_JAOTJD010000007.1"/>
</dbReference>
<evidence type="ECO:0000313" key="5">
    <source>
        <dbReference type="EMBL" id="MFD3263476.1"/>
    </source>
</evidence>
<evidence type="ECO:0000259" key="4">
    <source>
        <dbReference type="Pfam" id="PF00582"/>
    </source>
</evidence>
<dbReference type="CDD" id="cd00293">
    <property type="entry name" value="USP-like"/>
    <property type="match status" value="2"/>
</dbReference>
<dbReference type="PRINTS" id="PR01438">
    <property type="entry name" value="UNVRSLSTRESS"/>
</dbReference>
<feature type="domain" description="UspA" evidence="4">
    <location>
        <begin position="1"/>
        <end position="130"/>
    </location>
</feature>
<keyword evidence="2" id="KW-0547">Nucleotide-binding</keyword>
<protein>
    <submittedName>
        <fullName evidence="5">Universal stress protein</fullName>
    </submittedName>
</protein>
<dbReference type="Gene3D" id="3.40.50.620">
    <property type="entry name" value="HUPs"/>
    <property type="match status" value="2"/>
</dbReference>
<accession>A0ABW6CP04</accession>
<evidence type="ECO:0000313" key="6">
    <source>
        <dbReference type="Proteomes" id="UP001598130"/>
    </source>
</evidence>
<dbReference type="PANTHER" id="PTHR46268">
    <property type="entry name" value="STRESS RESPONSE PROTEIN NHAX"/>
    <property type="match status" value="1"/>
</dbReference>
<dbReference type="Proteomes" id="UP001598130">
    <property type="component" value="Unassembled WGS sequence"/>
</dbReference>
<keyword evidence="6" id="KW-1185">Reference proteome</keyword>
<dbReference type="EMBL" id="JAOTJD010000007">
    <property type="protein sequence ID" value="MFD3263476.1"/>
    <property type="molecule type" value="Genomic_DNA"/>
</dbReference>
<name>A0ABW6CP04_9CAUL</name>
<organism evidence="5 6">
    <name type="scientific">Phenylobacterium ferrooxidans</name>
    <dbReference type="NCBI Taxonomy" id="2982689"/>
    <lineage>
        <taxon>Bacteria</taxon>
        <taxon>Pseudomonadati</taxon>
        <taxon>Pseudomonadota</taxon>
        <taxon>Alphaproteobacteria</taxon>
        <taxon>Caulobacterales</taxon>
        <taxon>Caulobacteraceae</taxon>
        <taxon>Phenylobacterium</taxon>
    </lineage>
</organism>
<dbReference type="InterPro" id="IPR006016">
    <property type="entry name" value="UspA"/>
</dbReference>
<proteinExistence type="inferred from homology"/>